<dbReference type="InterPro" id="IPR000727">
    <property type="entry name" value="T_SNARE_dom"/>
</dbReference>
<dbReference type="STRING" id="5722.A2EWQ8"/>
<dbReference type="AlphaFoldDB" id="A2EWQ8"/>
<protein>
    <recommendedName>
        <fullName evidence="2">t-SNARE coiled-coil homology domain-containing protein</fullName>
    </recommendedName>
</protein>
<dbReference type="RefSeq" id="XP_001315111.1">
    <property type="nucleotide sequence ID" value="XM_001315076.1"/>
</dbReference>
<dbReference type="EMBL" id="DS113521">
    <property type="protein sequence ID" value="EAY02888.1"/>
    <property type="molecule type" value="Genomic_DNA"/>
</dbReference>
<keyword evidence="4" id="KW-1185">Reference proteome</keyword>
<reference evidence="3" key="2">
    <citation type="journal article" date="2007" name="Science">
        <title>Draft genome sequence of the sexually transmitted pathogen Trichomonas vaginalis.</title>
        <authorList>
            <person name="Carlton J.M."/>
            <person name="Hirt R.P."/>
            <person name="Silva J.C."/>
            <person name="Delcher A.L."/>
            <person name="Schatz M."/>
            <person name="Zhao Q."/>
            <person name="Wortman J.R."/>
            <person name="Bidwell S.L."/>
            <person name="Alsmark U.C.M."/>
            <person name="Besteiro S."/>
            <person name="Sicheritz-Ponten T."/>
            <person name="Noel C.J."/>
            <person name="Dacks J.B."/>
            <person name="Foster P.G."/>
            <person name="Simillion C."/>
            <person name="Van de Peer Y."/>
            <person name="Miranda-Saavedra D."/>
            <person name="Barton G.J."/>
            <person name="Westrop G.D."/>
            <person name="Mueller S."/>
            <person name="Dessi D."/>
            <person name="Fiori P.L."/>
            <person name="Ren Q."/>
            <person name="Paulsen I."/>
            <person name="Zhang H."/>
            <person name="Bastida-Corcuera F.D."/>
            <person name="Simoes-Barbosa A."/>
            <person name="Brown M.T."/>
            <person name="Hayes R.D."/>
            <person name="Mukherjee M."/>
            <person name="Okumura C.Y."/>
            <person name="Schneider R."/>
            <person name="Smith A.J."/>
            <person name="Vanacova S."/>
            <person name="Villalvazo M."/>
            <person name="Haas B.J."/>
            <person name="Pertea M."/>
            <person name="Feldblyum T.V."/>
            <person name="Utterback T.R."/>
            <person name="Shu C.L."/>
            <person name="Osoegawa K."/>
            <person name="de Jong P.J."/>
            <person name="Hrdy I."/>
            <person name="Horvathova L."/>
            <person name="Zubacova Z."/>
            <person name="Dolezal P."/>
            <person name="Malik S.B."/>
            <person name="Logsdon J.M. Jr."/>
            <person name="Henze K."/>
            <person name="Gupta A."/>
            <person name="Wang C.C."/>
            <person name="Dunne R.L."/>
            <person name="Upcroft J.A."/>
            <person name="Upcroft P."/>
            <person name="White O."/>
            <person name="Salzberg S.L."/>
            <person name="Tang P."/>
            <person name="Chiu C.-H."/>
            <person name="Lee Y.-S."/>
            <person name="Embley T.M."/>
            <person name="Coombs G.H."/>
            <person name="Mottram J.C."/>
            <person name="Tachezy J."/>
            <person name="Fraser-Liggett C.M."/>
            <person name="Johnson P.J."/>
        </authorList>
    </citation>
    <scope>NUCLEOTIDE SEQUENCE [LARGE SCALE GENOMIC DNA]</scope>
    <source>
        <strain evidence="3">G3</strain>
    </source>
</reference>
<feature type="coiled-coil region" evidence="1">
    <location>
        <begin position="28"/>
        <end position="140"/>
    </location>
</feature>
<name>A2EWQ8_TRIV3</name>
<proteinExistence type="predicted"/>
<evidence type="ECO:0000259" key="2">
    <source>
        <dbReference type="PROSITE" id="PS50192"/>
    </source>
</evidence>
<dbReference type="InParanoid" id="A2EWQ8"/>
<evidence type="ECO:0000313" key="3">
    <source>
        <dbReference type="EMBL" id="EAY02888.1"/>
    </source>
</evidence>
<dbReference type="OMA" id="REKTHQY"/>
<dbReference type="Gene3D" id="1.20.5.340">
    <property type="match status" value="1"/>
</dbReference>
<dbReference type="Gene3D" id="1.10.287.1490">
    <property type="match status" value="2"/>
</dbReference>
<dbReference type="SMR" id="A2EWQ8"/>
<evidence type="ECO:0000256" key="1">
    <source>
        <dbReference type="SAM" id="Coils"/>
    </source>
</evidence>
<dbReference type="VEuPathDB" id="TrichDB:TVAG_168900"/>
<accession>A2EWQ8</accession>
<feature type="domain" description="T-SNARE coiled-coil homology" evidence="2">
    <location>
        <begin position="619"/>
        <end position="681"/>
    </location>
</feature>
<evidence type="ECO:0000313" key="4">
    <source>
        <dbReference type="Proteomes" id="UP000001542"/>
    </source>
</evidence>
<sequence length="962" mass="110352">MSKIDKDLKFDINDISEPSQSNAGDEYVQQLELQLQDYNKIRTEINELKDQNQHLTEQNSILQGKIEWITQDYETKIKTIQSVTSNQLESKNNMITKLNSEIKSIEDTFTEKLKQSNLQNNEIKRSLDQKENSITKFQDKMQNNQFNSLDEISNFIETKFNEMQNEMNKMSKREQSVPISDFKKLSNEYQQTKSKLSSTISDLNAQLAAANDKISEFDAQLDEIQKKSLADELNYTKEITSVKNERDKLKLELDSLTEKLKANQADLDAATIEQTKKDSEISKLSAQNTENDNIIQKAKTKISKLQAALSDLKQENDTKEQQISEMAEDIEIRQTIIDSLTSEKETLSNYIDELNEKVQQKEEQNSNLNNAIAEKQQKNEALEKELQASKNSISNLAKEKSNLTNTINDLKSKLDQKAKDAQGLSSQIKSLQNDLVQLKNENQNQIAKIKLEHAAISDDMNKKMHVPLSAFEIIGAPRDLIAKLHEIGSNQTMQIPAKVTASLTSLYDYMKRQKNDQSESQISLLNEKVGGYSNLINLLSQIKPDDKNISQEDLASDETAQKQFVQSIKTALDEFPKLHAEKQKIEQAMSDIMKAANAKKPADIVTALNDANKSVQDLSNFIEKLHEKNKKLKSDIGELHSANSELNDQISKKSEQIDELKNNVNDMVDEIHKKNIEIEKLNGEIENQKNNFEIKFKNSIEKVNNDNLEKAKKLLQEIENLKAEGQERENLLKQVSDKLEKYKLDRKRLKTMIRDRDNQLADVQNKVEQEFDAKSQAEREGAMAQLNDLKKVYEGVLQELKKKNTDLLAENENLQNSIKKVSQKLEENQSTSQSLEDKLVYAGNAFEQLKKKYIELKKNSEMREKTQKMLITNETNNKLQNMKARYEIESRKIYSDIVMQLMMFYDTNELPSYDVVMKVVSKAKEAINRLTAESKAIRGMLGITENESLENAIHNILSKYNF</sequence>
<organism evidence="3 4">
    <name type="scientific">Trichomonas vaginalis (strain ATCC PRA-98 / G3)</name>
    <dbReference type="NCBI Taxonomy" id="412133"/>
    <lineage>
        <taxon>Eukaryota</taxon>
        <taxon>Metamonada</taxon>
        <taxon>Parabasalia</taxon>
        <taxon>Trichomonadida</taxon>
        <taxon>Trichomonadidae</taxon>
        <taxon>Trichomonas</taxon>
    </lineage>
</organism>
<dbReference type="OrthoDB" id="10255522at2759"/>
<dbReference type="VEuPathDB" id="TrichDB:TVAGG3_0211420"/>
<dbReference type="SUPFAM" id="SSF90257">
    <property type="entry name" value="Myosin rod fragments"/>
    <property type="match status" value="1"/>
</dbReference>
<dbReference type="KEGG" id="tva:4760729"/>
<feature type="coiled-coil region" evidence="1">
    <location>
        <begin position="193"/>
        <end position="448"/>
    </location>
</feature>
<dbReference type="eggNOG" id="KOG1836">
    <property type="taxonomic scope" value="Eukaryota"/>
</dbReference>
<dbReference type="PANTHER" id="PTHR19327:SF0">
    <property type="entry name" value="GOLGIN SUBFAMILY A MEMBER 4"/>
    <property type="match status" value="1"/>
</dbReference>
<gene>
    <name evidence="3" type="ORF">TVAG_168900</name>
</gene>
<dbReference type="Proteomes" id="UP000001542">
    <property type="component" value="Unassembled WGS sequence"/>
</dbReference>
<dbReference type="PANTHER" id="PTHR19327">
    <property type="entry name" value="GOLGIN"/>
    <property type="match status" value="1"/>
</dbReference>
<dbReference type="PROSITE" id="PS50192">
    <property type="entry name" value="T_SNARE"/>
    <property type="match status" value="1"/>
</dbReference>
<reference evidence="3" key="1">
    <citation type="submission" date="2006-10" db="EMBL/GenBank/DDBJ databases">
        <authorList>
            <person name="Amadeo P."/>
            <person name="Zhao Q."/>
            <person name="Wortman J."/>
            <person name="Fraser-Liggett C."/>
            <person name="Carlton J."/>
        </authorList>
    </citation>
    <scope>NUCLEOTIDE SEQUENCE</scope>
    <source>
        <strain evidence="3">G3</strain>
    </source>
</reference>
<feature type="coiled-coil region" evidence="1">
    <location>
        <begin position="608"/>
        <end position="838"/>
    </location>
</feature>
<keyword evidence="1" id="KW-0175">Coiled coil</keyword>